<comment type="caution">
    <text evidence="1">The sequence shown here is derived from an EMBL/GenBank/DDBJ whole genome shotgun (WGS) entry which is preliminary data.</text>
</comment>
<name>A0ABU0CMG5_9BACI</name>
<dbReference type="EMBL" id="JAUSUQ010000001">
    <property type="protein sequence ID" value="MDQ0337603.1"/>
    <property type="molecule type" value="Genomic_DNA"/>
</dbReference>
<evidence type="ECO:0000313" key="1">
    <source>
        <dbReference type="EMBL" id="MDQ0337603.1"/>
    </source>
</evidence>
<accession>A0ABU0CMG5</accession>
<sequence>MKDKKSPAKKVQDTQKAFRQYNSGPSIIKTQDVIREVASKKIRFENPLANC</sequence>
<proteinExistence type="predicted"/>
<organism evidence="1 2">
    <name type="scientific">Caldalkalibacillus uzonensis</name>
    <dbReference type="NCBI Taxonomy" id="353224"/>
    <lineage>
        <taxon>Bacteria</taxon>
        <taxon>Bacillati</taxon>
        <taxon>Bacillota</taxon>
        <taxon>Bacilli</taxon>
        <taxon>Bacillales</taxon>
        <taxon>Bacillaceae</taxon>
        <taxon>Caldalkalibacillus</taxon>
    </lineage>
</organism>
<protein>
    <submittedName>
        <fullName evidence="1">Capsular polysaccharide biosynthesis protein</fullName>
    </submittedName>
</protein>
<evidence type="ECO:0000313" key="2">
    <source>
        <dbReference type="Proteomes" id="UP001232445"/>
    </source>
</evidence>
<keyword evidence="2" id="KW-1185">Reference proteome</keyword>
<dbReference type="Proteomes" id="UP001232445">
    <property type="component" value="Unassembled WGS sequence"/>
</dbReference>
<reference evidence="1 2" key="1">
    <citation type="submission" date="2023-07" db="EMBL/GenBank/DDBJ databases">
        <title>Genomic Encyclopedia of Type Strains, Phase IV (KMG-IV): sequencing the most valuable type-strain genomes for metagenomic binning, comparative biology and taxonomic classification.</title>
        <authorList>
            <person name="Goeker M."/>
        </authorList>
    </citation>
    <scope>NUCLEOTIDE SEQUENCE [LARGE SCALE GENOMIC DNA]</scope>
    <source>
        <strain evidence="1 2">DSM 17740</strain>
    </source>
</reference>
<gene>
    <name evidence="1" type="ORF">J2S00_000373</name>
</gene>